<dbReference type="CDD" id="cd13646">
    <property type="entry name" value="PBP2_EcHMBS_like"/>
    <property type="match status" value="1"/>
</dbReference>
<dbReference type="FunFam" id="3.40.190.10:FF:000005">
    <property type="entry name" value="Porphobilinogen deaminase"/>
    <property type="match status" value="1"/>
</dbReference>
<evidence type="ECO:0000259" key="9">
    <source>
        <dbReference type="Pfam" id="PF01379"/>
    </source>
</evidence>
<comment type="pathway">
    <text evidence="2">Porphyrin-containing compound metabolism; protoporphyrin-IX biosynthesis; coproporphyrinogen-III from 5-aminolevulinate: step 2/4.</text>
</comment>
<evidence type="ECO:0000256" key="5">
    <source>
        <dbReference type="ARBA" id="ARBA00022679"/>
    </source>
</evidence>
<gene>
    <name evidence="8 11" type="primary">hemC</name>
    <name evidence="11" type="ORF">DSCA_61490</name>
</gene>
<feature type="domain" description="Porphobilinogen deaminase N-terminal" evidence="9">
    <location>
        <begin position="6"/>
        <end position="213"/>
    </location>
</feature>
<comment type="function">
    <text evidence="1 8">Tetrapolymerization of the monopyrrole PBG into the hydroxymethylbilane pre-uroporphyrinogen in several discrete steps.</text>
</comment>
<dbReference type="FunFam" id="3.40.190.10:FF:000004">
    <property type="entry name" value="Porphobilinogen deaminase"/>
    <property type="match status" value="1"/>
</dbReference>
<dbReference type="SUPFAM" id="SSF54782">
    <property type="entry name" value="Porphobilinogen deaminase (hydroxymethylbilane synthase), C-terminal domain"/>
    <property type="match status" value="1"/>
</dbReference>
<evidence type="ECO:0000256" key="6">
    <source>
        <dbReference type="ARBA" id="ARBA00023244"/>
    </source>
</evidence>
<dbReference type="PROSITE" id="PS00533">
    <property type="entry name" value="PORPHOBILINOGEN_DEAM"/>
    <property type="match status" value="1"/>
</dbReference>
<dbReference type="HAMAP" id="MF_00260">
    <property type="entry name" value="Porphobil_deam"/>
    <property type="match status" value="1"/>
</dbReference>
<dbReference type="KEGG" id="dalk:DSCA_61490"/>
<protein>
    <recommendedName>
        <fullName evidence="8">Porphobilinogen deaminase</fullName>
        <shortName evidence="8">PBG</shortName>
        <ecNumber evidence="8">2.5.1.61</ecNumber>
    </recommendedName>
    <alternativeName>
        <fullName evidence="8">Hydroxymethylbilane synthase</fullName>
        <shortName evidence="8">HMBS</shortName>
    </alternativeName>
    <alternativeName>
        <fullName evidence="8">Pre-uroporphyrinogen synthase</fullName>
    </alternativeName>
</protein>
<comment type="catalytic activity">
    <reaction evidence="7 8">
        <text>4 porphobilinogen + H2O = hydroxymethylbilane + 4 NH4(+)</text>
        <dbReference type="Rhea" id="RHEA:13185"/>
        <dbReference type="ChEBI" id="CHEBI:15377"/>
        <dbReference type="ChEBI" id="CHEBI:28938"/>
        <dbReference type="ChEBI" id="CHEBI:57845"/>
        <dbReference type="ChEBI" id="CHEBI:58126"/>
        <dbReference type="EC" id="2.5.1.61"/>
    </reaction>
</comment>
<dbReference type="EC" id="2.5.1.61" evidence="8"/>
<keyword evidence="5 8" id="KW-0808">Transferase</keyword>
<dbReference type="PANTHER" id="PTHR11557">
    <property type="entry name" value="PORPHOBILINOGEN DEAMINASE"/>
    <property type="match status" value="1"/>
</dbReference>
<dbReference type="InterPro" id="IPR022417">
    <property type="entry name" value="Porphobilin_deaminase_N"/>
</dbReference>
<dbReference type="GO" id="GO:0004418">
    <property type="term" value="F:hydroxymethylbilane synthase activity"/>
    <property type="evidence" value="ECO:0007669"/>
    <property type="project" value="UniProtKB-UniRule"/>
</dbReference>
<evidence type="ECO:0000256" key="3">
    <source>
        <dbReference type="ARBA" id="ARBA00005638"/>
    </source>
</evidence>
<dbReference type="AlphaFoldDB" id="A0A5K7YVZ4"/>
<evidence type="ECO:0000313" key="11">
    <source>
        <dbReference type="EMBL" id="BBO72219.1"/>
    </source>
</evidence>
<sequence>MAGGTVTIGTRGSQLALWQANWVKNAISGHHPEITVELAIIKTRGDKILDVPLAKVGGKGLFVKEIEEALLDGRIDLAVHSMKDMPADIPHGLCIGAIPEREEPRDVLITRSGRPLDQLKKGSRVGTSSLRRSAQLLHARPDLTIVPLRGNLDTRLKKLASESLDAIVLAAAGIRRLGLADRITQTLDESIMLPAVGQGALCIETREKDPRIASVVAALDDLPTRRVVMGERAFLNRLEGGCQVPIAGHGHIDEKGYTLTGLVCDVDGSHQIKQALTGPEAGSEKVGLELAEALLAEGAGEILERLNADAKQ</sequence>
<comment type="subunit">
    <text evidence="4 8">Monomer.</text>
</comment>
<dbReference type="EMBL" id="AP021874">
    <property type="protein sequence ID" value="BBO72219.1"/>
    <property type="molecule type" value="Genomic_DNA"/>
</dbReference>
<dbReference type="InterPro" id="IPR036803">
    <property type="entry name" value="Porphobilinogen_deaminase_C_sf"/>
</dbReference>
<dbReference type="OrthoDB" id="9810298at2"/>
<evidence type="ECO:0000259" key="10">
    <source>
        <dbReference type="Pfam" id="PF03900"/>
    </source>
</evidence>
<reference evidence="11 12" key="1">
    <citation type="submission" date="2019-11" db="EMBL/GenBank/DDBJ databases">
        <title>Comparative genomics of hydrocarbon-degrading Desulfosarcina strains.</title>
        <authorList>
            <person name="Watanabe M."/>
            <person name="Kojima H."/>
            <person name="Fukui M."/>
        </authorList>
    </citation>
    <scope>NUCLEOTIDE SEQUENCE [LARGE SCALE GENOMIC DNA]</scope>
    <source>
        <strain evidence="11 12">PL12</strain>
    </source>
</reference>
<evidence type="ECO:0000256" key="1">
    <source>
        <dbReference type="ARBA" id="ARBA00002869"/>
    </source>
</evidence>
<accession>A0A5K7YVZ4</accession>
<dbReference type="Pfam" id="PF03900">
    <property type="entry name" value="Porphobil_deamC"/>
    <property type="match status" value="1"/>
</dbReference>
<dbReference type="UniPathway" id="UPA00251">
    <property type="reaction ID" value="UER00319"/>
</dbReference>
<dbReference type="NCBIfam" id="TIGR00212">
    <property type="entry name" value="hemC"/>
    <property type="match status" value="1"/>
</dbReference>
<dbReference type="InterPro" id="IPR022419">
    <property type="entry name" value="Porphobilin_deaminase_cofac_BS"/>
</dbReference>
<proteinExistence type="inferred from homology"/>
<evidence type="ECO:0000256" key="8">
    <source>
        <dbReference type="HAMAP-Rule" id="MF_00260"/>
    </source>
</evidence>
<comment type="cofactor">
    <cofactor evidence="8">
        <name>dipyrromethane</name>
        <dbReference type="ChEBI" id="CHEBI:60342"/>
    </cofactor>
    <text evidence="8">Binds 1 dipyrromethane group covalently.</text>
</comment>
<dbReference type="Proteomes" id="UP000427906">
    <property type="component" value="Chromosome"/>
</dbReference>
<evidence type="ECO:0000256" key="4">
    <source>
        <dbReference type="ARBA" id="ARBA00011245"/>
    </source>
</evidence>
<feature type="domain" description="Porphobilinogen deaminase C-terminal" evidence="10">
    <location>
        <begin position="228"/>
        <end position="295"/>
    </location>
</feature>
<dbReference type="InterPro" id="IPR022418">
    <property type="entry name" value="Porphobilinogen_deaminase_C"/>
</dbReference>
<dbReference type="Gene3D" id="3.30.160.40">
    <property type="entry name" value="Porphobilinogen deaminase, C-terminal domain"/>
    <property type="match status" value="1"/>
</dbReference>
<dbReference type="PRINTS" id="PR00151">
    <property type="entry name" value="PORPHBDMNASE"/>
</dbReference>
<dbReference type="Gene3D" id="3.40.190.10">
    <property type="entry name" value="Periplasmic binding protein-like II"/>
    <property type="match status" value="2"/>
</dbReference>
<evidence type="ECO:0000256" key="2">
    <source>
        <dbReference type="ARBA" id="ARBA00004735"/>
    </source>
</evidence>
<feature type="modified residue" description="S-(dipyrrolylmethanemethyl)cysteine" evidence="8">
    <location>
        <position position="242"/>
    </location>
</feature>
<dbReference type="Pfam" id="PF01379">
    <property type="entry name" value="Porphobil_deam"/>
    <property type="match status" value="1"/>
</dbReference>
<comment type="similarity">
    <text evidence="3 8">Belongs to the HMBS family.</text>
</comment>
<keyword evidence="6 8" id="KW-0627">Porphyrin biosynthesis</keyword>
<comment type="miscellaneous">
    <text evidence="8">The porphobilinogen subunits are added to the dipyrromethane group.</text>
</comment>
<dbReference type="InterPro" id="IPR000860">
    <property type="entry name" value="HemC"/>
</dbReference>
<evidence type="ECO:0000313" key="12">
    <source>
        <dbReference type="Proteomes" id="UP000427906"/>
    </source>
</evidence>
<organism evidence="11 12">
    <name type="scientific">Desulfosarcina alkanivorans</name>
    <dbReference type="NCBI Taxonomy" id="571177"/>
    <lineage>
        <taxon>Bacteria</taxon>
        <taxon>Pseudomonadati</taxon>
        <taxon>Thermodesulfobacteriota</taxon>
        <taxon>Desulfobacteria</taxon>
        <taxon>Desulfobacterales</taxon>
        <taxon>Desulfosarcinaceae</taxon>
        <taxon>Desulfosarcina</taxon>
    </lineage>
</organism>
<dbReference type="GO" id="GO:0006782">
    <property type="term" value="P:protoporphyrinogen IX biosynthetic process"/>
    <property type="evidence" value="ECO:0007669"/>
    <property type="project" value="UniProtKB-UniRule"/>
</dbReference>
<dbReference type="PIRSF" id="PIRSF001438">
    <property type="entry name" value="4pyrrol_synth_OHMeBilane_synth"/>
    <property type="match status" value="1"/>
</dbReference>
<evidence type="ECO:0000256" key="7">
    <source>
        <dbReference type="ARBA" id="ARBA00048169"/>
    </source>
</evidence>
<dbReference type="PANTHER" id="PTHR11557:SF0">
    <property type="entry name" value="PORPHOBILINOGEN DEAMINASE"/>
    <property type="match status" value="1"/>
</dbReference>
<dbReference type="SUPFAM" id="SSF53850">
    <property type="entry name" value="Periplasmic binding protein-like II"/>
    <property type="match status" value="1"/>
</dbReference>
<dbReference type="GO" id="GO:0005737">
    <property type="term" value="C:cytoplasm"/>
    <property type="evidence" value="ECO:0007669"/>
    <property type="project" value="UniProtKB-UniRule"/>
</dbReference>
<name>A0A5K7YVZ4_9BACT</name>
<keyword evidence="12" id="KW-1185">Reference proteome</keyword>